<dbReference type="RefSeq" id="WP_160797451.1">
    <property type="nucleotide sequence ID" value="NZ_WRPA01000013.1"/>
</dbReference>
<evidence type="ECO:0000259" key="8">
    <source>
        <dbReference type="PROSITE" id="PS50850"/>
    </source>
</evidence>
<dbReference type="Proteomes" id="UP000474778">
    <property type="component" value="Unassembled WGS sequence"/>
</dbReference>
<evidence type="ECO:0000256" key="5">
    <source>
        <dbReference type="ARBA" id="ARBA00022989"/>
    </source>
</evidence>
<keyword evidence="5 7" id="KW-1133">Transmembrane helix</keyword>
<dbReference type="AlphaFoldDB" id="A0A6L7I1S8"/>
<evidence type="ECO:0000256" key="3">
    <source>
        <dbReference type="ARBA" id="ARBA00022475"/>
    </source>
</evidence>
<feature type="domain" description="Major facilitator superfamily (MFS) profile" evidence="8">
    <location>
        <begin position="8"/>
        <end position="392"/>
    </location>
</feature>
<gene>
    <name evidence="9" type="ORF">GNT65_14625</name>
</gene>
<accession>A0A6L7I1S8</accession>
<feature type="transmembrane region" description="Helical" evidence="7">
    <location>
        <begin position="103"/>
        <end position="121"/>
    </location>
</feature>
<comment type="caution">
    <text evidence="9">The sequence shown here is derived from an EMBL/GenBank/DDBJ whole genome shotgun (WGS) entry which is preliminary data.</text>
</comment>
<dbReference type="PROSITE" id="PS50850">
    <property type="entry name" value="MFS"/>
    <property type="match status" value="1"/>
</dbReference>
<evidence type="ECO:0000256" key="2">
    <source>
        <dbReference type="ARBA" id="ARBA00022448"/>
    </source>
</evidence>
<keyword evidence="2" id="KW-0813">Transport</keyword>
<organism evidence="9 10">
    <name type="scientific">Shewanella insulae</name>
    <dbReference type="NCBI Taxonomy" id="2681496"/>
    <lineage>
        <taxon>Bacteria</taxon>
        <taxon>Pseudomonadati</taxon>
        <taxon>Pseudomonadota</taxon>
        <taxon>Gammaproteobacteria</taxon>
        <taxon>Alteromonadales</taxon>
        <taxon>Shewanellaceae</taxon>
        <taxon>Shewanella</taxon>
    </lineage>
</organism>
<evidence type="ECO:0000256" key="4">
    <source>
        <dbReference type="ARBA" id="ARBA00022692"/>
    </source>
</evidence>
<dbReference type="Pfam" id="PF07690">
    <property type="entry name" value="MFS_1"/>
    <property type="match status" value="1"/>
</dbReference>
<dbReference type="SUPFAM" id="SSF103473">
    <property type="entry name" value="MFS general substrate transporter"/>
    <property type="match status" value="1"/>
</dbReference>
<feature type="transmembrane region" description="Helical" evidence="7">
    <location>
        <begin position="305"/>
        <end position="329"/>
    </location>
</feature>
<feature type="transmembrane region" description="Helical" evidence="7">
    <location>
        <begin position="128"/>
        <end position="157"/>
    </location>
</feature>
<dbReference type="PANTHER" id="PTHR23517">
    <property type="entry name" value="RESISTANCE PROTEIN MDTM, PUTATIVE-RELATED-RELATED"/>
    <property type="match status" value="1"/>
</dbReference>
<evidence type="ECO:0000313" key="9">
    <source>
        <dbReference type="EMBL" id="MXR69894.1"/>
    </source>
</evidence>
<proteinExistence type="predicted"/>
<keyword evidence="10" id="KW-1185">Reference proteome</keyword>
<feature type="transmembrane region" description="Helical" evidence="7">
    <location>
        <begin position="163"/>
        <end position="182"/>
    </location>
</feature>
<keyword evidence="4 7" id="KW-0812">Transmembrane</keyword>
<dbReference type="GO" id="GO:0022857">
    <property type="term" value="F:transmembrane transporter activity"/>
    <property type="evidence" value="ECO:0007669"/>
    <property type="project" value="InterPro"/>
</dbReference>
<reference evidence="9 10" key="1">
    <citation type="submission" date="2019-12" db="EMBL/GenBank/DDBJ databases">
        <title>Shewanella insulae sp. nov., isolated from a tidal flat.</title>
        <authorList>
            <person name="Yoon J.-H."/>
        </authorList>
    </citation>
    <scope>NUCLEOTIDE SEQUENCE [LARGE SCALE GENOMIC DNA]</scope>
    <source>
        <strain evidence="9 10">JBTF-M18</strain>
    </source>
</reference>
<dbReference type="GO" id="GO:0005886">
    <property type="term" value="C:plasma membrane"/>
    <property type="evidence" value="ECO:0007669"/>
    <property type="project" value="UniProtKB-SubCell"/>
</dbReference>
<evidence type="ECO:0000313" key="10">
    <source>
        <dbReference type="Proteomes" id="UP000474778"/>
    </source>
</evidence>
<dbReference type="InterPro" id="IPR020846">
    <property type="entry name" value="MFS_dom"/>
</dbReference>
<name>A0A6L7I1S8_9GAMM</name>
<dbReference type="InterPro" id="IPR011701">
    <property type="entry name" value="MFS"/>
</dbReference>
<feature type="transmembrane region" description="Helical" evidence="7">
    <location>
        <begin position="252"/>
        <end position="273"/>
    </location>
</feature>
<feature type="transmembrane region" description="Helical" evidence="7">
    <location>
        <begin position="44"/>
        <end position="62"/>
    </location>
</feature>
<dbReference type="PANTHER" id="PTHR23517:SF3">
    <property type="entry name" value="INTEGRAL MEMBRANE TRANSPORT PROTEIN"/>
    <property type="match status" value="1"/>
</dbReference>
<feature type="transmembrane region" description="Helical" evidence="7">
    <location>
        <begin position="74"/>
        <end position="97"/>
    </location>
</feature>
<feature type="transmembrane region" description="Helical" evidence="7">
    <location>
        <begin position="215"/>
        <end position="237"/>
    </location>
</feature>
<feature type="transmembrane region" description="Helical" evidence="7">
    <location>
        <begin position="341"/>
        <end position="363"/>
    </location>
</feature>
<comment type="subcellular location">
    <subcellularLocation>
        <location evidence="1">Cell membrane</location>
        <topology evidence="1">Multi-pass membrane protein</topology>
    </subcellularLocation>
</comment>
<sequence>MRLATGSAFVIAATALILVFATAGAPISLFNSYRLDDGLSNADLGLVSLGYFFSAATALIVFGRLSNVVGRKPMALAALLCAVASCCLLLNMQHILVLFAARALQGFACGIATGSIGAYVVDTSRGRPAWLVAAITSTSPMIGISSGAIVSGALVTWAPMPRMLIFILLIAILSLCLLLFLFSPESIKSRAGADGYVSALASLRPRLYFPAMRKWAFLTLACVVVATWSLGAFYQAFGPSIVAEQLGTNSPILAALAFSSVMILTPMGGYLTSGLTPRRAVLLGMLLYIGAALMILVSLDSGWLLAFLCASLLVGIAQGAATTACFNVLLAGLAVEQRAGLLSSVFVISYAGAVVPGLVACQAASSFSVFQICIGCVLLGVAAAIAATVSSFWLEAIPGCGRAAEVV</sequence>
<evidence type="ECO:0000256" key="7">
    <source>
        <dbReference type="SAM" id="Phobius"/>
    </source>
</evidence>
<feature type="transmembrane region" description="Helical" evidence="7">
    <location>
        <begin position="280"/>
        <end position="299"/>
    </location>
</feature>
<dbReference type="Gene3D" id="1.20.1250.20">
    <property type="entry name" value="MFS general substrate transporter like domains"/>
    <property type="match status" value="1"/>
</dbReference>
<keyword evidence="6 7" id="KW-0472">Membrane</keyword>
<evidence type="ECO:0000256" key="6">
    <source>
        <dbReference type="ARBA" id="ARBA00023136"/>
    </source>
</evidence>
<dbReference type="EMBL" id="WRPA01000013">
    <property type="protein sequence ID" value="MXR69894.1"/>
    <property type="molecule type" value="Genomic_DNA"/>
</dbReference>
<dbReference type="InterPro" id="IPR036259">
    <property type="entry name" value="MFS_trans_sf"/>
</dbReference>
<protein>
    <submittedName>
        <fullName evidence="9">MFS transporter</fullName>
    </submittedName>
</protein>
<dbReference type="InterPro" id="IPR050171">
    <property type="entry name" value="MFS_Transporters"/>
</dbReference>
<evidence type="ECO:0000256" key="1">
    <source>
        <dbReference type="ARBA" id="ARBA00004651"/>
    </source>
</evidence>
<feature type="transmembrane region" description="Helical" evidence="7">
    <location>
        <begin position="369"/>
        <end position="394"/>
    </location>
</feature>
<keyword evidence="3" id="KW-1003">Cell membrane</keyword>